<reference evidence="1" key="1">
    <citation type="submission" date="2022-10" db="EMBL/GenBank/DDBJ databases">
        <title>Culturing micro-colonial fungi from biological soil crusts in the Mojave desert and describing Neophaeococcomyces mojavensis, and introducing the new genera and species Taxawa tesnikishii.</title>
        <authorList>
            <person name="Kurbessoian T."/>
            <person name="Stajich J.E."/>
        </authorList>
    </citation>
    <scope>NUCLEOTIDE SEQUENCE</scope>
    <source>
        <strain evidence="1">JES_112</strain>
    </source>
</reference>
<keyword evidence="1" id="KW-0238">DNA-binding</keyword>
<protein>
    <submittedName>
        <fullName evidence="1">DNA-binding transcription factor cat8</fullName>
    </submittedName>
</protein>
<name>A0ACC3ACU5_9EURO</name>
<proteinExistence type="predicted"/>
<sequence length="1304" mass="144862">MKHDLLPLAQLQSWATLNDVKLHGVRISPNIVTEDGISKGGGVVSTTEHSSGDVLLLIPNDLILSKERVLQCAKTDKHFREAMDALGDFIETPRKAILVFLLMQMTISSPDVVVRSLGVKNSFTDYFRFLPKKIPLPTFFSPEEREMLTGTSLSDALASKTVSLEKEFDILKQRTENLEWCRKAWWDETTGQINFDDWLLVDAMYRSRAIEVPRGIGDAMVPVVDMANHGSTDHYNARFEVDDDGNVALLVRDGKHIAENEEILISYGAGGASEMIFSYGFLEQGAVSAREMFLSLRAPDDDPLRIAKFRVAKEAPGVRIFVRPDGEIGWESAFVWWVCINEEDGLDFEVLQTNEGTRELQALWKGSELDPDTLKSTLMTDPKRDIFTLRAVVTIQQRIEKQGQDLSMSEERFEESCSHISETQRSTYELISRLRELELNLLTTSFGALETQKVELLMSRTVTEYLAGNTDSHKADGQQEEDFSDKLSRRAFPRGYTESLEDRVRGLEAEVRELKELLDERDEKIDMLSRIHSFSPVPRKASHSLSPASSTQVKAEVVSTQEEVLHVEIPAPVQPATSSTGTPTTSALIEAFEGKVQEQGRPYPAITPSALLSPAAAVKATSQPNTTHIAPPRLLSDQYINLFFQEWQPLLPILHRQTFLRLYEQFLSEPDARSLQGNKLAIAQLFLTFQIAAHSSSSKARPNTTAYELQWRKALSAVPSTPSLATLQCHVLAQLCYLLKADYSQLLRHRAYAVSICHQLGLHQGHKLNSLPPFEAESRKKVFWCQYALDKFASATTGVPVLMRDCDITAEYPADIDDENLDERGFSPALPGELTKISSALALFRMSRILAKALEHLYPASASYSISLKKLHSLSDELDQWHEELPDHLRLRFCNDKPATHLISDRSPLLSLAYFHTRSLIHRPLLCHGSGSAAASATIVIAAAAKHIIQIVDLLDERCMNYTFPVNKQDILLNAGFSILWQCMDLEDDSKIVKDNQKSLTMLSSKISKENTSANSEFHKVASSFVSIGNSPSLQPKNIGIDTSAARLLSPMPAPQGRKQKTAKKQLQAIAARFSSFSTKDKLDEQHKRRVLESEAGATPKATPYPRTNSSISLVSTQSAPVLHSSTPSPRTTTVTKPNATAASVVNLDYFPFDCGFQAQPSQSSSTTMLPPKKRSSPSSNSASWEHLIPDPDLLTGNLYGPVEPNEPNKCVSNPETLDWTGDMWPLGGFNMSPRAHVPQSLLSFSEESLTSVDDFVFSTAGSHHGSMSTQDSAELPTDKTFKGITMPVSSIEDDLDFNNEIKA</sequence>
<comment type="caution">
    <text evidence="1">The sequence shown here is derived from an EMBL/GenBank/DDBJ whole genome shotgun (WGS) entry which is preliminary data.</text>
</comment>
<gene>
    <name evidence="1" type="primary">CAT8</name>
    <name evidence="1" type="ORF">H2198_002897</name>
</gene>
<accession>A0ACC3ACU5</accession>
<evidence type="ECO:0000313" key="2">
    <source>
        <dbReference type="Proteomes" id="UP001172386"/>
    </source>
</evidence>
<evidence type="ECO:0000313" key="1">
    <source>
        <dbReference type="EMBL" id="KAJ9659828.1"/>
    </source>
</evidence>
<organism evidence="1 2">
    <name type="scientific">Neophaeococcomyces mojaviensis</name>
    <dbReference type="NCBI Taxonomy" id="3383035"/>
    <lineage>
        <taxon>Eukaryota</taxon>
        <taxon>Fungi</taxon>
        <taxon>Dikarya</taxon>
        <taxon>Ascomycota</taxon>
        <taxon>Pezizomycotina</taxon>
        <taxon>Eurotiomycetes</taxon>
        <taxon>Chaetothyriomycetidae</taxon>
        <taxon>Chaetothyriales</taxon>
        <taxon>Chaetothyriales incertae sedis</taxon>
        <taxon>Neophaeococcomyces</taxon>
    </lineage>
</organism>
<dbReference type="Proteomes" id="UP001172386">
    <property type="component" value="Unassembled WGS sequence"/>
</dbReference>
<keyword evidence="2" id="KW-1185">Reference proteome</keyword>
<dbReference type="EMBL" id="JAPDRQ010000036">
    <property type="protein sequence ID" value="KAJ9659828.1"/>
    <property type="molecule type" value="Genomic_DNA"/>
</dbReference>